<dbReference type="KEGG" id="pcam:HNE05_20265"/>
<dbReference type="Pfam" id="PF00226">
    <property type="entry name" value="DnaJ"/>
    <property type="match status" value="1"/>
</dbReference>
<dbReference type="CDD" id="cd07316">
    <property type="entry name" value="terB_like_DjlA"/>
    <property type="match status" value="1"/>
</dbReference>
<dbReference type="AlphaFoldDB" id="A0A6M8G9U9"/>
<name>A0A6M8G9U9_9GAMM</name>
<reference evidence="3" key="1">
    <citation type="submission" date="2020-07" db="EMBL/GenBank/DDBJ databases">
        <title>Nitrate ammonifying Pseudomonas campi sp. nov. isolated from German agricultural grassland.</title>
        <authorList>
            <person name="Timsy T."/>
            <person name="Ulrich A."/>
            <person name="Spanner T."/>
            <person name="Foesel B."/>
            <person name="Kolb S."/>
            <person name="Horn M.A."/>
            <person name="Behrendt U."/>
        </authorList>
    </citation>
    <scope>NUCLEOTIDE SEQUENCE</scope>
    <source>
        <strain evidence="3">S1-A32-2</strain>
    </source>
</reference>
<gene>
    <name evidence="3" type="ORF">HNE05_20265</name>
</gene>
<organism evidence="3 4">
    <name type="scientific">Aquipseudomonas campi</name>
    <dbReference type="NCBI Taxonomy" id="2731681"/>
    <lineage>
        <taxon>Bacteria</taxon>
        <taxon>Pseudomonadati</taxon>
        <taxon>Pseudomonadota</taxon>
        <taxon>Gammaproteobacteria</taxon>
        <taxon>Pseudomonadales</taxon>
        <taxon>Pseudomonadaceae</taxon>
        <taxon>Aquipseudomonas</taxon>
    </lineage>
</organism>
<dbReference type="EMBL" id="CP053697">
    <property type="protein sequence ID" value="QKE65595.1"/>
    <property type="molecule type" value="Genomic_DNA"/>
</dbReference>
<protein>
    <submittedName>
        <fullName evidence="3">TerB family tellurite resistance protein</fullName>
    </submittedName>
</protein>
<dbReference type="RefSeq" id="WP_173211555.1">
    <property type="nucleotide sequence ID" value="NZ_CP053697.2"/>
</dbReference>
<dbReference type="Pfam" id="PF05099">
    <property type="entry name" value="TerB"/>
    <property type="match status" value="1"/>
</dbReference>
<dbReference type="PRINTS" id="PR00625">
    <property type="entry name" value="JDOMAIN"/>
</dbReference>
<keyword evidence="4" id="KW-1185">Reference proteome</keyword>
<evidence type="ECO:0000313" key="4">
    <source>
        <dbReference type="Proteomes" id="UP000501379"/>
    </source>
</evidence>
<dbReference type="Gene3D" id="1.10.287.110">
    <property type="entry name" value="DnaJ domain"/>
    <property type="match status" value="1"/>
</dbReference>
<evidence type="ECO:0000256" key="1">
    <source>
        <dbReference type="ARBA" id="ARBA00023186"/>
    </source>
</evidence>
<dbReference type="InterPro" id="IPR036869">
    <property type="entry name" value="J_dom_sf"/>
</dbReference>
<dbReference type="InterPro" id="IPR007791">
    <property type="entry name" value="DjlA_N"/>
</dbReference>
<dbReference type="InterPro" id="IPR001623">
    <property type="entry name" value="DnaJ_domain"/>
</dbReference>
<dbReference type="Proteomes" id="UP000501379">
    <property type="component" value="Chromosome"/>
</dbReference>
<feature type="domain" description="J" evidence="2">
    <location>
        <begin position="188"/>
        <end position="254"/>
    </location>
</feature>
<dbReference type="SUPFAM" id="SSF46565">
    <property type="entry name" value="Chaperone J-domain"/>
    <property type="match status" value="1"/>
</dbReference>
<proteinExistence type="predicted"/>
<dbReference type="Gene3D" id="1.10.3680.10">
    <property type="entry name" value="TerB-like"/>
    <property type="match status" value="1"/>
</dbReference>
<dbReference type="SMART" id="SM00271">
    <property type="entry name" value="DnaJ"/>
    <property type="match status" value="1"/>
</dbReference>
<dbReference type="SUPFAM" id="SSF158682">
    <property type="entry name" value="TerB-like"/>
    <property type="match status" value="1"/>
</dbReference>
<evidence type="ECO:0000313" key="3">
    <source>
        <dbReference type="EMBL" id="QKE65595.1"/>
    </source>
</evidence>
<dbReference type="PROSITE" id="PS50076">
    <property type="entry name" value="DNAJ_2"/>
    <property type="match status" value="1"/>
</dbReference>
<dbReference type="InterPro" id="IPR029024">
    <property type="entry name" value="TerB-like"/>
</dbReference>
<keyword evidence="1" id="KW-0143">Chaperone</keyword>
<accession>A0A6M8G9U9</accession>
<dbReference type="CDD" id="cd06257">
    <property type="entry name" value="DnaJ"/>
    <property type="match status" value="1"/>
</dbReference>
<evidence type="ECO:0000259" key="2">
    <source>
        <dbReference type="PROSITE" id="PS50076"/>
    </source>
</evidence>
<sequence length="254" mass="28825">MFWPVTVLGVLAGWALASIPGALLGGLLGQVLDRRLKLQSWASLRALFWPPRLDDDELLFMLLGRLAKCDGRVLQVHIHAARQEMQRLRLGETARQRAMAAFARGKQMTDSFEEPLLGLRRRPERAEVLLRSCWRMAWADGRVSEQEYELIQQWGSWLGWARDDLNTLADEYEPNRRVVDPVPGDYQAALRLLGVKNSSEPAAIKRAYRKLLSQHHPDKLAGGGASPAQIRAATERTGELHQAYELIRSRRGFR</sequence>